<protein>
    <submittedName>
        <fullName evidence="2">Uncharacterized protein</fullName>
    </submittedName>
</protein>
<dbReference type="AlphaFoldDB" id="A0A3S5CP43"/>
<name>A0A3S5CP43_9PLAT</name>
<gene>
    <name evidence="2" type="ORF">PXEA_LOCUS30234</name>
</gene>
<dbReference type="EMBL" id="CAAALY010253200">
    <property type="protein sequence ID" value="VEL36794.1"/>
    <property type="molecule type" value="Genomic_DNA"/>
</dbReference>
<feature type="compositionally biased region" description="Low complexity" evidence="1">
    <location>
        <begin position="72"/>
        <end position="83"/>
    </location>
</feature>
<feature type="region of interest" description="Disordered" evidence="1">
    <location>
        <begin position="272"/>
        <end position="319"/>
    </location>
</feature>
<dbReference type="Proteomes" id="UP000784294">
    <property type="component" value="Unassembled WGS sequence"/>
</dbReference>
<accession>A0A3S5CP43</accession>
<feature type="region of interest" description="Disordered" evidence="1">
    <location>
        <begin position="69"/>
        <end position="109"/>
    </location>
</feature>
<feature type="compositionally biased region" description="Basic and acidic residues" evidence="1">
    <location>
        <begin position="96"/>
        <end position="108"/>
    </location>
</feature>
<evidence type="ECO:0000313" key="3">
    <source>
        <dbReference type="Proteomes" id="UP000784294"/>
    </source>
</evidence>
<proteinExistence type="predicted"/>
<evidence type="ECO:0000313" key="2">
    <source>
        <dbReference type="EMBL" id="VEL36794.1"/>
    </source>
</evidence>
<organism evidence="2 3">
    <name type="scientific">Protopolystoma xenopodis</name>
    <dbReference type="NCBI Taxonomy" id="117903"/>
    <lineage>
        <taxon>Eukaryota</taxon>
        <taxon>Metazoa</taxon>
        <taxon>Spiralia</taxon>
        <taxon>Lophotrochozoa</taxon>
        <taxon>Platyhelminthes</taxon>
        <taxon>Monogenea</taxon>
        <taxon>Polyopisthocotylea</taxon>
        <taxon>Polystomatidea</taxon>
        <taxon>Polystomatidae</taxon>
        <taxon>Protopolystoma</taxon>
    </lineage>
</organism>
<sequence>MDNSLIISYVNAPLIGVSQCEHKFADTWSWVDKDRALDANSDVSYKIINPELDPKFSLQKTQFDKMSVNDEGSLGSLSSSSTTNDAPISPVSSESLLDHDTFKRDESPKYGSKMSIHQVIQDSLLKGTKYPIEKQYDETIPLRVMKLARIPSTTTVCPFNRTSISGFPHKHLIGQIDPSNSPFIRQASYSSCGGLLNSLPGIYIYPDQVIMPEELKVPPITQCNGNCSSTELSSTEKVAERVYSDITNSNVNLQHEFVYPNCVNGIPFTSKKSDKIKRKKHPKASKANFLKEPERDGSPESESGEPVTYPPPQGNYINNAVSFMPSLNSHSDDMPANCDFDPDLGSGFMLVMNKRQRRRQHQAQPLAGNDFHRIRNIYSNGSDQNYSRNYQNSHSVTNQRLWNKNCSRHPFHFGEAEENPRSSILPDQSADIPGTHTRRGNPGAPSRSLSVNQTRSYRRTPIPMASTTRHMTALRDFVMAEWNQLTLEL</sequence>
<feature type="compositionally biased region" description="Basic and acidic residues" evidence="1">
    <location>
        <begin position="289"/>
        <end position="298"/>
    </location>
</feature>
<keyword evidence="3" id="KW-1185">Reference proteome</keyword>
<evidence type="ECO:0000256" key="1">
    <source>
        <dbReference type="SAM" id="MobiDB-lite"/>
    </source>
</evidence>
<reference evidence="2" key="1">
    <citation type="submission" date="2018-11" db="EMBL/GenBank/DDBJ databases">
        <authorList>
            <consortium name="Pathogen Informatics"/>
        </authorList>
    </citation>
    <scope>NUCLEOTIDE SEQUENCE</scope>
</reference>
<feature type="region of interest" description="Disordered" evidence="1">
    <location>
        <begin position="413"/>
        <end position="464"/>
    </location>
</feature>
<comment type="caution">
    <text evidence="2">The sequence shown here is derived from an EMBL/GenBank/DDBJ whole genome shotgun (WGS) entry which is preliminary data.</text>
</comment>
<feature type="compositionally biased region" description="Polar residues" evidence="1">
    <location>
        <begin position="84"/>
        <end position="95"/>
    </location>
</feature>
<feature type="compositionally biased region" description="Basic residues" evidence="1">
    <location>
        <begin position="274"/>
        <end position="284"/>
    </location>
</feature>